<sequence length="116" mass="13805">MGERVEFYRHAFPAVFKGHKPVFTHGDFQRKNIMVKRTPSPASTEVQDSKTNDDTLEVVIIDWENSGWYPDYWESALALVSCGLWNDDWHFWLAKSLDIFYDEYAWIRTLRVELWS</sequence>
<evidence type="ECO:0000313" key="2">
    <source>
        <dbReference type="Proteomes" id="UP001152300"/>
    </source>
</evidence>
<reference evidence="1" key="1">
    <citation type="submission" date="2022-11" db="EMBL/GenBank/DDBJ databases">
        <title>Genome Resource of Sclerotinia nivalis Strain SnTB1, a Plant Pathogen Isolated from American Ginseng.</title>
        <authorList>
            <person name="Fan S."/>
        </authorList>
    </citation>
    <scope>NUCLEOTIDE SEQUENCE</scope>
    <source>
        <strain evidence="1">SnTB1</strain>
    </source>
</reference>
<dbReference type="Gene3D" id="3.90.1200.10">
    <property type="match status" value="1"/>
</dbReference>
<keyword evidence="2" id="KW-1185">Reference proteome</keyword>
<organism evidence="1 2">
    <name type="scientific">Sclerotinia nivalis</name>
    <dbReference type="NCBI Taxonomy" id="352851"/>
    <lineage>
        <taxon>Eukaryota</taxon>
        <taxon>Fungi</taxon>
        <taxon>Dikarya</taxon>
        <taxon>Ascomycota</taxon>
        <taxon>Pezizomycotina</taxon>
        <taxon>Leotiomycetes</taxon>
        <taxon>Helotiales</taxon>
        <taxon>Sclerotiniaceae</taxon>
        <taxon>Sclerotinia</taxon>
    </lineage>
</organism>
<gene>
    <name evidence="1" type="ORF">OCU04_003023</name>
</gene>
<dbReference type="EMBL" id="JAPEIS010000002">
    <property type="protein sequence ID" value="KAJ8069369.1"/>
    <property type="molecule type" value="Genomic_DNA"/>
</dbReference>
<dbReference type="PANTHER" id="PTHR21310:SF48">
    <property type="entry name" value="AMINOGLYCOSIDE PHOSPHOTRANSFERASE DOMAIN-CONTAINING PROTEIN"/>
    <property type="match status" value="1"/>
</dbReference>
<accession>A0A9X0AVI5</accession>
<proteinExistence type="predicted"/>
<dbReference type="SUPFAM" id="SSF56112">
    <property type="entry name" value="Protein kinase-like (PK-like)"/>
    <property type="match status" value="1"/>
</dbReference>
<dbReference type="InterPro" id="IPR051678">
    <property type="entry name" value="AGP_Transferase"/>
</dbReference>
<dbReference type="AlphaFoldDB" id="A0A9X0AVI5"/>
<dbReference type="Proteomes" id="UP001152300">
    <property type="component" value="Unassembled WGS sequence"/>
</dbReference>
<evidence type="ECO:0008006" key="3">
    <source>
        <dbReference type="Google" id="ProtNLM"/>
    </source>
</evidence>
<name>A0A9X0AVI5_9HELO</name>
<dbReference type="PANTHER" id="PTHR21310">
    <property type="entry name" value="AMINOGLYCOSIDE PHOSPHOTRANSFERASE-RELATED-RELATED"/>
    <property type="match status" value="1"/>
</dbReference>
<comment type="caution">
    <text evidence="1">The sequence shown here is derived from an EMBL/GenBank/DDBJ whole genome shotgun (WGS) entry which is preliminary data.</text>
</comment>
<protein>
    <recommendedName>
        <fullName evidence="3">Aminoglycoside phosphotransferase domain-containing protein</fullName>
    </recommendedName>
</protein>
<evidence type="ECO:0000313" key="1">
    <source>
        <dbReference type="EMBL" id="KAJ8069369.1"/>
    </source>
</evidence>
<dbReference type="InterPro" id="IPR011009">
    <property type="entry name" value="Kinase-like_dom_sf"/>
</dbReference>
<dbReference type="OrthoDB" id="2906425at2759"/>